<evidence type="ECO:0000259" key="1">
    <source>
        <dbReference type="SMART" id="SM00760"/>
    </source>
</evidence>
<sequence>MARKPRIHLPGGLYHVILRGNGGQPIFLQNDDRYRFYLLLQEGTNRFGYRAHAFCLMTNHVHLAVQVGDIPLSRGMQNLAFRFTRWINRREKRSGHLFQGRYKAVLVDGDSYLLELVRYIHLNPVRAGMVGDPKEYPWSGHNCYLGNESLPWLTTDWMLRQFGKTSAAARAGYLTFVLDGLGVGLSHEFHRGEDDPRILGDDGFAEKCLSGSEARRPIRVTVEEIVNKVCHAYNIEESTLKSKSQQRVASEARAVAGWLARELGCVSFSDVARHVARDIGSISSAVRRLSDRIKDKPELAELVYSLKRGFY</sequence>
<feature type="domain" description="Chromosomal replication initiator DnaA C-terminal" evidence="1">
    <location>
        <begin position="221"/>
        <end position="289"/>
    </location>
</feature>
<dbReference type="InterPro" id="IPR002686">
    <property type="entry name" value="Transposase_17"/>
</dbReference>
<dbReference type="Gene3D" id="1.10.1750.10">
    <property type="match status" value="1"/>
</dbReference>
<protein>
    <submittedName>
        <fullName evidence="3">Transposase</fullName>
    </submittedName>
</protein>
<dbReference type="RefSeq" id="WP_221251994.1">
    <property type="nucleotide sequence ID" value="NZ_AP024355.1"/>
</dbReference>
<evidence type="ECO:0000259" key="2">
    <source>
        <dbReference type="SMART" id="SM01321"/>
    </source>
</evidence>
<dbReference type="InterPro" id="IPR010921">
    <property type="entry name" value="Trp_repressor/repl_initiator"/>
</dbReference>
<dbReference type="PANTHER" id="PTHR34322:SF2">
    <property type="entry name" value="TRANSPOSASE IS200-LIKE DOMAIN-CONTAINING PROTEIN"/>
    <property type="match status" value="1"/>
</dbReference>
<accession>A0ABM8HRJ4</accession>
<name>A0ABM8HRJ4_9BACT</name>
<keyword evidence="4" id="KW-1185">Reference proteome</keyword>
<evidence type="ECO:0000313" key="3">
    <source>
        <dbReference type="EMBL" id="BCR04533.1"/>
    </source>
</evidence>
<dbReference type="Pfam" id="PF01797">
    <property type="entry name" value="Y1_Tnp"/>
    <property type="match status" value="1"/>
</dbReference>
<dbReference type="InterPro" id="IPR013159">
    <property type="entry name" value="DnaA_C"/>
</dbReference>
<evidence type="ECO:0000313" key="4">
    <source>
        <dbReference type="Proteomes" id="UP001319827"/>
    </source>
</evidence>
<dbReference type="EMBL" id="AP024355">
    <property type="protein sequence ID" value="BCR04533.1"/>
    <property type="molecule type" value="Genomic_DNA"/>
</dbReference>
<dbReference type="InterPro" id="IPR036515">
    <property type="entry name" value="Transposase_17_sf"/>
</dbReference>
<dbReference type="Proteomes" id="UP001319827">
    <property type="component" value="Chromosome"/>
</dbReference>
<dbReference type="CDD" id="cd06571">
    <property type="entry name" value="Bac_DnaA_C"/>
    <property type="match status" value="1"/>
</dbReference>
<dbReference type="PANTHER" id="PTHR34322">
    <property type="entry name" value="TRANSPOSASE, Y1_TNP DOMAIN-CONTAINING"/>
    <property type="match status" value="1"/>
</dbReference>
<gene>
    <name evidence="3" type="ORF">DESUT3_16020</name>
</gene>
<reference evidence="3 4" key="2">
    <citation type="journal article" date="2021" name="Int. J. Syst. Evol. Microbiol.">
        <title>Isolation and Polyphasic Characterization of Desulfuromonas versatilis sp. Nov., an Electrogenic Bacteria Capable of Versatile Metabolism Isolated from a Graphene Oxide-Reducing Enrichment Culture.</title>
        <authorList>
            <person name="Xie L."/>
            <person name="Yoshida N."/>
            <person name="Ishii S."/>
            <person name="Meng L."/>
        </authorList>
    </citation>
    <scope>NUCLEOTIDE SEQUENCE [LARGE SCALE GENOMIC DNA]</scope>
    <source>
        <strain evidence="3 4">NIT-T3</strain>
    </source>
</reference>
<dbReference type="Pfam" id="PF08299">
    <property type="entry name" value="Bac_DnaA_C"/>
    <property type="match status" value="1"/>
</dbReference>
<feature type="domain" description="Transposase IS200-like" evidence="2">
    <location>
        <begin position="9"/>
        <end position="123"/>
    </location>
</feature>
<dbReference type="SMART" id="SM00760">
    <property type="entry name" value="Bac_DnaA_C"/>
    <property type="match status" value="1"/>
</dbReference>
<reference evidence="3 4" key="1">
    <citation type="journal article" date="2016" name="C (Basel)">
        <title>Selective Growth of and Electricity Production by Marine Exoelectrogenic Bacteria in Self-Aggregated Hydrogel of Microbially Reduced Graphene Oxide.</title>
        <authorList>
            <person name="Yoshida N."/>
            <person name="Goto Y."/>
            <person name="Miyata Y."/>
        </authorList>
    </citation>
    <scope>NUCLEOTIDE SEQUENCE [LARGE SCALE GENOMIC DNA]</scope>
    <source>
        <strain evidence="3 4">NIT-T3</strain>
    </source>
</reference>
<dbReference type="Gene3D" id="3.30.70.1290">
    <property type="entry name" value="Transposase IS200-like"/>
    <property type="match status" value="1"/>
</dbReference>
<dbReference type="SUPFAM" id="SSF48295">
    <property type="entry name" value="TrpR-like"/>
    <property type="match status" value="1"/>
</dbReference>
<dbReference type="SMART" id="SM01321">
    <property type="entry name" value="Y1_Tnp"/>
    <property type="match status" value="1"/>
</dbReference>
<proteinExistence type="predicted"/>
<dbReference type="SUPFAM" id="SSF143422">
    <property type="entry name" value="Transposase IS200-like"/>
    <property type="match status" value="1"/>
</dbReference>
<organism evidence="3 4">
    <name type="scientific">Desulfuromonas versatilis</name>
    <dbReference type="NCBI Taxonomy" id="2802975"/>
    <lineage>
        <taxon>Bacteria</taxon>
        <taxon>Pseudomonadati</taxon>
        <taxon>Thermodesulfobacteriota</taxon>
        <taxon>Desulfuromonadia</taxon>
        <taxon>Desulfuromonadales</taxon>
        <taxon>Desulfuromonadaceae</taxon>
        <taxon>Desulfuromonas</taxon>
    </lineage>
</organism>